<dbReference type="RefSeq" id="WP_182661216.1">
    <property type="nucleotide sequence ID" value="NZ_JACIVI010000001.1"/>
</dbReference>
<accession>A0A839HFZ4</accession>
<dbReference type="InterPro" id="IPR038674">
    <property type="entry name" value="CzcE_sf"/>
</dbReference>
<evidence type="ECO:0000313" key="3">
    <source>
        <dbReference type="Proteomes" id="UP000586093"/>
    </source>
</evidence>
<sequence>MNRIGTALLAGALLASGTAFAETLRNGKSFYGEPVPASPHARTVDLSKNKPINVDCGDTVTFVNGTKTFTWKFDSIRHNTGVKLAKIAPADFGAGEQTVHIGPSRDELGG</sequence>
<dbReference type="AlphaFoldDB" id="A0A839HFZ4"/>
<proteinExistence type="predicted"/>
<organism evidence="2 3">
    <name type="scientific">Aquariibacter albus</name>
    <dbReference type="NCBI Taxonomy" id="2759899"/>
    <lineage>
        <taxon>Bacteria</taxon>
        <taxon>Pseudomonadati</taxon>
        <taxon>Pseudomonadota</taxon>
        <taxon>Betaproteobacteria</taxon>
        <taxon>Burkholderiales</taxon>
        <taxon>Sphaerotilaceae</taxon>
        <taxon>Aquariibacter</taxon>
    </lineage>
</organism>
<evidence type="ECO:0000313" key="2">
    <source>
        <dbReference type="EMBL" id="MBB1160875.1"/>
    </source>
</evidence>
<reference evidence="2 3" key="1">
    <citation type="submission" date="2020-08" db="EMBL/GenBank/DDBJ databases">
        <title>Aquariorum lacteus gen. nov., sp. nov., a new member of the family Comamonadaceae, isolated from freshwater aquarium.</title>
        <authorList>
            <person name="Chun S.-J."/>
        </authorList>
    </citation>
    <scope>NUCLEOTIDE SEQUENCE [LARGE SCALE GENOMIC DNA]</scope>
    <source>
        <strain evidence="2 3">SJAQ100</strain>
    </source>
</reference>
<comment type="caution">
    <text evidence="2">The sequence shown here is derived from an EMBL/GenBank/DDBJ whole genome shotgun (WGS) entry which is preliminary data.</text>
</comment>
<keyword evidence="1" id="KW-0732">Signal</keyword>
<dbReference type="Gene3D" id="2.60.40.2280">
    <property type="entry name" value="Heavy-metal resistance protein CzcE"/>
    <property type="match status" value="1"/>
</dbReference>
<feature type="signal peptide" evidence="1">
    <location>
        <begin position="1"/>
        <end position="21"/>
    </location>
</feature>
<feature type="chain" id="PRO_5033034646" evidence="1">
    <location>
        <begin position="22"/>
        <end position="110"/>
    </location>
</feature>
<dbReference type="Pfam" id="PF16986">
    <property type="entry name" value="CzcE"/>
    <property type="match status" value="1"/>
</dbReference>
<dbReference type="EMBL" id="JACIVI010000001">
    <property type="protein sequence ID" value="MBB1160875.1"/>
    <property type="molecule type" value="Genomic_DNA"/>
</dbReference>
<dbReference type="InterPro" id="IPR031560">
    <property type="entry name" value="CzcE"/>
</dbReference>
<name>A0A839HFZ4_9BURK</name>
<dbReference type="Proteomes" id="UP000586093">
    <property type="component" value="Unassembled WGS sequence"/>
</dbReference>
<keyword evidence="3" id="KW-1185">Reference proteome</keyword>
<evidence type="ECO:0000256" key="1">
    <source>
        <dbReference type="SAM" id="SignalP"/>
    </source>
</evidence>
<protein>
    <submittedName>
        <fullName evidence="2">CzcE family metal-binding protein</fullName>
    </submittedName>
</protein>
<gene>
    <name evidence="2" type="ORF">H4F90_02630</name>
</gene>